<dbReference type="Pfam" id="PF07896">
    <property type="entry name" value="DUF1674"/>
    <property type="match status" value="1"/>
</dbReference>
<proteinExistence type="inferred from homology"/>
<feature type="compositionally biased region" description="Basic and acidic residues" evidence="3">
    <location>
        <begin position="70"/>
        <end position="80"/>
    </location>
</feature>
<dbReference type="EMBL" id="BPWL01000004">
    <property type="protein sequence ID" value="GJJ09061.1"/>
    <property type="molecule type" value="Genomic_DNA"/>
</dbReference>
<feature type="region of interest" description="Disordered" evidence="3">
    <location>
        <begin position="24"/>
        <end position="120"/>
    </location>
</feature>
<dbReference type="AlphaFoldDB" id="A0AAV5A316"/>
<protein>
    <recommendedName>
        <fullName evidence="2">Succinate dehydrogenase assembly factor 4, mitochondrial</fullName>
    </recommendedName>
</protein>
<gene>
    <name evidence="4" type="ORF">Clacol_003283</name>
</gene>
<evidence type="ECO:0000256" key="2">
    <source>
        <dbReference type="ARBA" id="ARBA00022170"/>
    </source>
</evidence>
<keyword evidence="5" id="KW-1185">Reference proteome</keyword>
<evidence type="ECO:0000256" key="1">
    <source>
        <dbReference type="ARBA" id="ARBA00005701"/>
    </source>
</evidence>
<organism evidence="4 5">
    <name type="scientific">Clathrus columnatus</name>
    <dbReference type="NCBI Taxonomy" id="1419009"/>
    <lineage>
        <taxon>Eukaryota</taxon>
        <taxon>Fungi</taxon>
        <taxon>Dikarya</taxon>
        <taxon>Basidiomycota</taxon>
        <taxon>Agaricomycotina</taxon>
        <taxon>Agaricomycetes</taxon>
        <taxon>Phallomycetidae</taxon>
        <taxon>Phallales</taxon>
        <taxon>Clathraceae</taxon>
        <taxon>Clathrus</taxon>
    </lineage>
</organism>
<evidence type="ECO:0000256" key="3">
    <source>
        <dbReference type="SAM" id="MobiDB-lite"/>
    </source>
</evidence>
<name>A0AAV5A316_9AGAM</name>
<dbReference type="GO" id="GO:0005739">
    <property type="term" value="C:mitochondrion"/>
    <property type="evidence" value="ECO:0007669"/>
    <property type="project" value="TreeGrafter"/>
</dbReference>
<comment type="caution">
    <text evidence="4">The sequence shown here is derived from an EMBL/GenBank/DDBJ whole genome shotgun (WGS) entry which is preliminary data.</text>
</comment>
<dbReference type="Proteomes" id="UP001050691">
    <property type="component" value="Unassembled WGS sequence"/>
</dbReference>
<dbReference type="PANTHER" id="PTHR28524:SF3">
    <property type="entry name" value="SUCCINATE DEHYDROGENASE ASSEMBLY FACTOR 4, MITOCHONDRIAL"/>
    <property type="match status" value="1"/>
</dbReference>
<accession>A0AAV5A316</accession>
<evidence type="ECO:0000313" key="5">
    <source>
        <dbReference type="Proteomes" id="UP001050691"/>
    </source>
</evidence>
<evidence type="ECO:0000313" key="4">
    <source>
        <dbReference type="EMBL" id="GJJ09061.1"/>
    </source>
</evidence>
<comment type="similarity">
    <text evidence="1">Belongs to the SDHAF4 family.</text>
</comment>
<dbReference type="GO" id="GO:0034553">
    <property type="term" value="P:mitochondrial respiratory chain complex II assembly"/>
    <property type="evidence" value="ECO:0007669"/>
    <property type="project" value="TreeGrafter"/>
</dbReference>
<dbReference type="PANTHER" id="PTHR28524">
    <property type="entry name" value="SUCCINATE DEHYDROGENASE ASSEMBLY FACTOR 4, MITOCHONDRIAL"/>
    <property type="match status" value="1"/>
</dbReference>
<sequence length="120" mass="13694">MFRTRSYYYCLRQFIARQHSPLRFYSSSSQSSSPFLTPKPPPLPPKEQKEWEESMRRRQLSEASTLDDDLNSHPDARKPVTPDFEGDTNPVTGEIGGPKKEPLAWGANGEWTFGGRATDF</sequence>
<dbReference type="InterPro" id="IPR012875">
    <property type="entry name" value="SDHF4"/>
</dbReference>
<reference evidence="4" key="1">
    <citation type="submission" date="2021-10" db="EMBL/GenBank/DDBJ databases">
        <title>De novo Genome Assembly of Clathrus columnatus (Basidiomycota, Fungi) Using Illumina and Nanopore Sequence Data.</title>
        <authorList>
            <person name="Ogiso-Tanaka E."/>
            <person name="Itagaki H."/>
            <person name="Hosoya T."/>
            <person name="Hosaka K."/>
        </authorList>
    </citation>
    <scope>NUCLEOTIDE SEQUENCE</scope>
    <source>
        <strain evidence="4">MO-923</strain>
    </source>
</reference>
<feature type="compositionally biased region" description="Basic and acidic residues" evidence="3">
    <location>
        <begin position="46"/>
        <end position="60"/>
    </location>
</feature>